<reference evidence="3" key="2">
    <citation type="submission" date="2016-10" db="EMBL/GenBank/DDBJ databases">
        <authorList>
            <person name="Wibberg D."/>
        </authorList>
    </citation>
    <scope>NUCLEOTIDE SEQUENCE [LARGE SCALE GENOMIC DNA]</scope>
</reference>
<dbReference type="OrthoDB" id="8279132at2"/>
<dbReference type="STRING" id="501024.RTCCBAU85039_6932"/>
<dbReference type="Proteomes" id="UP000183063">
    <property type="component" value="Unassembled WGS sequence"/>
</dbReference>
<reference evidence="1" key="3">
    <citation type="submission" date="2016-10" db="EMBL/GenBank/DDBJ databases">
        <authorList>
            <person name="de Groot N.N."/>
        </authorList>
    </citation>
    <scope>NUCLEOTIDE SEQUENCE [LARGE SCALE GENOMIC DNA]</scope>
    <source>
        <strain evidence="1">CCBAU85039</strain>
    </source>
</reference>
<dbReference type="EMBL" id="FOCV01000128">
    <property type="protein sequence ID" value="SEP37084.1"/>
    <property type="molecule type" value="Genomic_DNA"/>
</dbReference>
<protein>
    <submittedName>
        <fullName evidence="1">Uncharacterized protein</fullName>
    </submittedName>
</protein>
<name>A0A1H8XAW5_9HYPH</name>
<keyword evidence="4" id="KW-1185">Reference proteome</keyword>
<evidence type="ECO:0000313" key="3">
    <source>
        <dbReference type="Proteomes" id="UP000183063"/>
    </source>
</evidence>
<dbReference type="RefSeq" id="WP_072382432.1">
    <property type="nucleotide sequence ID" value="NZ_FNXB01000159.1"/>
</dbReference>
<dbReference type="AlphaFoldDB" id="A0A1H8XAW5"/>
<gene>
    <name evidence="1" type="ORF">RTCCBAU85039_6932</name>
    <name evidence="2" type="ORF">SAMN05216228_11283</name>
</gene>
<sequence>MESKGAHFIVEVSVDGVNGRKAVGIMNMRQALELPELPRLSYTHPDPIKAAAGVVISRQELAGFMACH</sequence>
<proteinExistence type="predicted"/>
<accession>A0A1H8XAW5</accession>
<dbReference type="EMBL" id="FNXB01000159">
    <property type="protein sequence ID" value="SEI22833.1"/>
    <property type="molecule type" value="Genomic_DNA"/>
</dbReference>
<organism evidence="1 3">
    <name type="scientific">Rhizobium tibeticum</name>
    <dbReference type="NCBI Taxonomy" id="501024"/>
    <lineage>
        <taxon>Bacteria</taxon>
        <taxon>Pseudomonadati</taxon>
        <taxon>Pseudomonadota</taxon>
        <taxon>Alphaproteobacteria</taxon>
        <taxon>Hyphomicrobiales</taxon>
        <taxon>Rhizobiaceae</taxon>
        <taxon>Rhizobium/Agrobacterium group</taxon>
        <taxon>Rhizobium</taxon>
    </lineage>
</organism>
<evidence type="ECO:0000313" key="4">
    <source>
        <dbReference type="Proteomes" id="UP000198939"/>
    </source>
</evidence>
<evidence type="ECO:0000313" key="1">
    <source>
        <dbReference type="EMBL" id="SEI22833.1"/>
    </source>
</evidence>
<dbReference type="Proteomes" id="UP000198939">
    <property type="component" value="Unassembled WGS sequence"/>
</dbReference>
<evidence type="ECO:0000313" key="2">
    <source>
        <dbReference type="EMBL" id="SEP37084.1"/>
    </source>
</evidence>
<reference evidence="2 4" key="1">
    <citation type="submission" date="2016-10" db="EMBL/GenBank/DDBJ databases">
        <authorList>
            <person name="Varghese N."/>
            <person name="Submissions S."/>
        </authorList>
    </citation>
    <scope>NUCLEOTIDE SEQUENCE [LARGE SCALE GENOMIC DNA]</scope>
    <source>
        <strain evidence="2 4">CGMCC 1.7071</strain>
    </source>
</reference>